<evidence type="ECO:0000259" key="1">
    <source>
        <dbReference type="Pfam" id="PF08769"/>
    </source>
</evidence>
<dbReference type="Pfam" id="PF08769">
    <property type="entry name" value="Spo0A_C"/>
    <property type="match status" value="1"/>
</dbReference>
<dbReference type="GO" id="GO:0042173">
    <property type="term" value="P:regulation of sporulation resulting in formation of a cellular spore"/>
    <property type="evidence" value="ECO:0007669"/>
    <property type="project" value="InterPro"/>
</dbReference>
<evidence type="ECO:0000313" key="2">
    <source>
        <dbReference type="EMBL" id="VUW91212.1"/>
    </source>
</evidence>
<dbReference type="GO" id="GO:0003677">
    <property type="term" value="F:DNA binding"/>
    <property type="evidence" value="ECO:0007669"/>
    <property type="project" value="InterPro"/>
</dbReference>
<dbReference type="AlphaFoldDB" id="A0A564S833"/>
<dbReference type="GO" id="GO:0005509">
    <property type="term" value="F:calcium ion binding"/>
    <property type="evidence" value="ECO:0007669"/>
    <property type="project" value="InterPro"/>
</dbReference>
<dbReference type="Gene3D" id="1.10.10.10">
    <property type="entry name" value="Winged helix-like DNA-binding domain superfamily/Winged helix DNA-binding domain"/>
    <property type="match status" value="1"/>
</dbReference>
<dbReference type="GO" id="GO:0005737">
    <property type="term" value="C:cytoplasm"/>
    <property type="evidence" value="ECO:0007669"/>
    <property type="project" value="InterPro"/>
</dbReference>
<dbReference type="GO" id="GO:0003700">
    <property type="term" value="F:DNA-binding transcription factor activity"/>
    <property type="evidence" value="ECO:0007669"/>
    <property type="project" value="InterPro"/>
</dbReference>
<accession>A0A564S833</accession>
<protein>
    <submittedName>
        <fullName evidence="2">Stage 0 sporulation protein A</fullName>
    </submittedName>
</protein>
<dbReference type="Proteomes" id="UP000358366">
    <property type="component" value="Unassembled WGS sequence"/>
</dbReference>
<reference evidence="2 3" key="1">
    <citation type="submission" date="2019-07" db="EMBL/GenBank/DDBJ databases">
        <authorList>
            <person name="Hibberd C M."/>
            <person name="Gehrig L. J."/>
            <person name="Chang H.-W."/>
            <person name="Venkatesh S."/>
        </authorList>
    </citation>
    <scope>NUCLEOTIDE SEQUENCE [LARGE SCALE GENOMIC DNA]</scope>
    <source>
        <strain evidence="2">Dorea_formicigenerans_SSTS_Bg7063</strain>
    </source>
</reference>
<dbReference type="InterPro" id="IPR016032">
    <property type="entry name" value="Sig_transdc_resp-reg_C-effctor"/>
</dbReference>
<proteinExistence type="predicted"/>
<gene>
    <name evidence="2" type="primary">spo0A_1</name>
    <name evidence="2" type="ORF">DFSSTS7063_00120</name>
</gene>
<sequence length="120" mass="13799">MEDATLQVLSKCNITPKYKGYTYLPVAVRLADQYMREPLCIMADIYPVIGQIYDESPRKVERAIRKVVEVGWQNNREYMVEIMGFGAKKCPGNAQFIDALVYYISWKFNSNPQPALRGIV</sequence>
<organism evidence="2 3">
    <name type="scientific">Dorea formicigenerans</name>
    <dbReference type="NCBI Taxonomy" id="39486"/>
    <lineage>
        <taxon>Bacteria</taxon>
        <taxon>Bacillati</taxon>
        <taxon>Bacillota</taxon>
        <taxon>Clostridia</taxon>
        <taxon>Lachnospirales</taxon>
        <taxon>Lachnospiraceae</taxon>
        <taxon>Dorea</taxon>
    </lineage>
</organism>
<feature type="domain" description="Sporulation initiation factor Spo0A C-terminal" evidence="1">
    <location>
        <begin position="7"/>
        <end position="102"/>
    </location>
</feature>
<dbReference type="InterPro" id="IPR036388">
    <property type="entry name" value="WH-like_DNA-bd_sf"/>
</dbReference>
<dbReference type="RefSeq" id="WP_005340952.1">
    <property type="nucleotide sequence ID" value="NZ_CABHNI010000003.1"/>
</dbReference>
<name>A0A564S833_9FIRM</name>
<dbReference type="InterPro" id="IPR014879">
    <property type="entry name" value="Spo0A_C"/>
</dbReference>
<dbReference type="EMBL" id="CABHNI010000003">
    <property type="protein sequence ID" value="VUW91212.1"/>
    <property type="molecule type" value="Genomic_DNA"/>
</dbReference>
<evidence type="ECO:0000313" key="3">
    <source>
        <dbReference type="Proteomes" id="UP000358366"/>
    </source>
</evidence>
<dbReference type="SUPFAM" id="SSF46894">
    <property type="entry name" value="C-terminal effector domain of the bipartite response regulators"/>
    <property type="match status" value="1"/>
</dbReference>